<dbReference type="RefSeq" id="WP_067501994.1">
    <property type="nucleotide sequence ID" value="NZ_CP107943.1"/>
</dbReference>
<organism evidence="2 3">
    <name type="scientific">Nocardia puris</name>
    <dbReference type="NCBI Taxonomy" id="208602"/>
    <lineage>
        <taxon>Bacteria</taxon>
        <taxon>Bacillati</taxon>
        <taxon>Actinomycetota</taxon>
        <taxon>Actinomycetes</taxon>
        <taxon>Mycobacteriales</taxon>
        <taxon>Nocardiaceae</taxon>
        <taxon>Nocardia</taxon>
    </lineage>
</organism>
<reference evidence="2 3" key="1">
    <citation type="submission" date="2018-06" db="EMBL/GenBank/DDBJ databases">
        <title>Genomic Encyclopedia of Type Strains, Phase IV (KMG-IV): sequencing the most valuable type-strain genomes for metagenomic binning, comparative biology and taxonomic classification.</title>
        <authorList>
            <person name="Goeker M."/>
        </authorList>
    </citation>
    <scope>NUCLEOTIDE SEQUENCE [LARGE SCALE GENOMIC DNA]</scope>
    <source>
        <strain evidence="2 3">DSM 44599</strain>
    </source>
</reference>
<feature type="transmembrane region" description="Helical" evidence="1">
    <location>
        <begin position="41"/>
        <end position="65"/>
    </location>
</feature>
<accession>A0A366DUT6</accession>
<sequence>MARTQGQERERWPHAWPEEQEGEEYYYQEDHGPARPIVNPYAVIALVAALLLVFPVALVFGLIAFSHPRGRVMATFALLLGAAQVAAVAAFFLLPGSLLPETDFLSGGSTPPPPSTVVVTSVVTATPTAAPPAAPAPTAAVPTVRKGASCDADDVGAIGTAEDGGTLLCLETSGARGGYQWSGPYHVGTGLFEPGERCDPSIARTGRTAENRALVCESGTGGQTWTEWTS</sequence>
<name>A0A366DUT6_9NOCA</name>
<keyword evidence="1" id="KW-1133">Transmembrane helix</keyword>
<protein>
    <submittedName>
        <fullName evidence="2">Uncharacterized protein</fullName>
    </submittedName>
</protein>
<keyword evidence="1" id="KW-0472">Membrane</keyword>
<keyword evidence="3" id="KW-1185">Reference proteome</keyword>
<dbReference type="EMBL" id="QNRE01000002">
    <property type="protein sequence ID" value="RBO93861.1"/>
    <property type="molecule type" value="Genomic_DNA"/>
</dbReference>
<dbReference type="OrthoDB" id="4556872at2"/>
<evidence type="ECO:0000313" key="2">
    <source>
        <dbReference type="EMBL" id="RBO93861.1"/>
    </source>
</evidence>
<dbReference type="Proteomes" id="UP000252586">
    <property type="component" value="Unassembled WGS sequence"/>
</dbReference>
<feature type="transmembrane region" description="Helical" evidence="1">
    <location>
        <begin position="72"/>
        <end position="94"/>
    </location>
</feature>
<proteinExistence type="predicted"/>
<comment type="caution">
    <text evidence="2">The sequence shown here is derived from an EMBL/GenBank/DDBJ whole genome shotgun (WGS) entry which is preliminary data.</text>
</comment>
<dbReference type="AlphaFoldDB" id="A0A366DUT6"/>
<gene>
    <name evidence="2" type="ORF">DFR74_102281</name>
</gene>
<evidence type="ECO:0000313" key="3">
    <source>
        <dbReference type="Proteomes" id="UP000252586"/>
    </source>
</evidence>
<evidence type="ECO:0000256" key="1">
    <source>
        <dbReference type="SAM" id="Phobius"/>
    </source>
</evidence>
<keyword evidence="1" id="KW-0812">Transmembrane</keyword>